<evidence type="ECO:0000256" key="1">
    <source>
        <dbReference type="SAM" id="MobiDB-lite"/>
    </source>
</evidence>
<reference evidence="2 3" key="1">
    <citation type="submission" date="2021-06" db="EMBL/GenBank/DDBJ databases">
        <authorList>
            <person name="Palmer J.M."/>
        </authorList>
    </citation>
    <scope>NUCLEOTIDE SEQUENCE [LARGE SCALE GENOMIC DNA]</scope>
    <source>
        <strain evidence="2 3">AS_MEX2019</strain>
        <tissue evidence="2">Muscle</tissue>
    </source>
</reference>
<dbReference type="Proteomes" id="UP001469553">
    <property type="component" value="Unassembled WGS sequence"/>
</dbReference>
<gene>
    <name evidence="2" type="ORF">AMECASPLE_020418</name>
</gene>
<feature type="compositionally biased region" description="Low complexity" evidence="1">
    <location>
        <begin position="143"/>
        <end position="154"/>
    </location>
</feature>
<evidence type="ECO:0000313" key="2">
    <source>
        <dbReference type="EMBL" id="MEQ2315261.1"/>
    </source>
</evidence>
<dbReference type="EMBL" id="JAHRIP010086339">
    <property type="protein sequence ID" value="MEQ2315261.1"/>
    <property type="molecule type" value="Genomic_DNA"/>
</dbReference>
<proteinExistence type="predicted"/>
<keyword evidence="3" id="KW-1185">Reference proteome</keyword>
<sequence length="360" mass="39737">MFDFKRRWSPEHCFDGRWPNVLQCSSQVVCVKEAAEYTYDSKQRRMTMDFSQLHTYTPPQCAPENTGYTYSLSSSYSTAALEFEKEHQIAPVYESPKMSRRSLRLQNSASHYGTESMADYSQNHSSSYTSTSKEARMPRSRKQQSMSSSMSLSLSQIATPRQTLSFSAASTPMDSSRTTHESVRASDVSQLASAHEQSHLRQRRVTTTTTTTTVDGQWGQRSSHSSSNINGNASISKSGASLPNGYICKDCSFHTQKKTSHITQSSSSSLSASSSSSCQAAEFSTDALSSVSSPYTSIYTRDRSQRNKTGVLMSVSNSCMRYSKKALAPIVSLVSVLYSSLVWLGTRTRFSGGKGILNLC</sequence>
<protein>
    <recommendedName>
        <fullName evidence="4">SUN1</fullName>
    </recommendedName>
</protein>
<feature type="region of interest" description="Disordered" evidence="1">
    <location>
        <begin position="167"/>
        <end position="235"/>
    </location>
</feature>
<feature type="compositionally biased region" description="Low complexity" evidence="1">
    <location>
        <begin position="222"/>
        <end position="235"/>
    </location>
</feature>
<organism evidence="2 3">
    <name type="scientific">Ameca splendens</name>
    <dbReference type="NCBI Taxonomy" id="208324"/>
    <lineage>
        <taxon>Eukaryota</taxon>
        <taxon>Metazoa</taxon>
        <taxon>Chordata</taxon>
        <taxon>Craniata</taxon>
        <taxon>Vertebrata</taxon>
        <taxon>Euteleostomi</taxon>
        <taxon>Actinopterygii</taxon>
        <taxon>Neopterygii</taxon>
        <taxon>Teleostei</taxon>
        <taxon>Neoteleostei</taxon>
        <taxon>Acanthomorphata</taxon>
        <taxon>Ovalentaria</taxon>
        <taxon>Atherinomorphae</taxon>
        <taxon>Cyprinodontiformes</taxon>
        <taxon>Goodeidae</taxon>
        <taxon>Ameca</taxon>
    </lineage>
</organism>
<evidence type="ECO:0000313" key="3">
    <source>
        <dbReference type="Proteomes" id="UP001469553"/>
    </source>
</evidence>
<feature type="compositionally biased region" description="Polar residues" evidence="1">
    <location>
        <begin position="113"/>
        <end position="124"/>
    </location>
</feature>
<feature type="region of interest" description="Disordered" evidence="1">
    <location>
        <begin position="113"/>
        <end position="154"/>
    </location>
</feature>
<name>A0ABV1AAI6_9TELE</name>
<feature type="compositionally biased region" description="Polar residues" evidence="1">
    <location>
        <begin position="167"/>
        <end position="176"/>
    </location>
</feature>
<comment type="caution">
    <text evidence="2">The sequence shown here is derived from an EMBL/GenBank/DDBJ whole genome shotgun (WGS) entry which is preliminary data.</text>
</comment>
<accession>A0ABV1AAI6</accession>
<evidence type="ECO:0008006" key="4">
    <source>
        <dbReference type="Google" id="ProtNLM"/>
    </source>
</evidence>